<dbReference type="InterPro" id="IPR009057">
    <property type="entry name" value="Homeodomain-like_sf"/>
</dbReference>
<dbReference type="Pfam" id="PF01418">
    <property type="entry name" value="HTH_6"/>
    <property type="match status" value="1"/>
</dbReference>
<evidence type="ECO:0000256" key="1">
    <source>
        <dbReference type="ARBA" id="ARBA00023015"/>
    </source>
</evidence>
<dbReference type="Proteomes" id="UP000030023">
    <property type="component" value="Unassembled WGS sequence"/>
</dbReference>
<dbReference type="InterPro" id="IPR035472">
    <property type="entry name" value="RpiR-like_SIS"/>
</dbReference>
<keyword evidence="3" id="KW-0804">Transcription</keyword>
<evidence type="ECO:0000259" key="5">
    <source>
        <dbReference type="PROSITE" id="PS51464"/>
    </source>
</evidence>
<dbReference type="CDD" id="cd05013">
    <property type="entry name" value="SIS_RpiR"/>
    <property type="match status" value="1"/>
</dbReference>
<dbReference type="InterPro" id="IPR001347">
    <property type="entry name" value="SIS_dom"/>
</dbReference>
<dbReference type="PANTHER" id="PTHR30514:SF1">
    <property type="entry name" value="HTH-TYPE TRANSCRIPTIONAL REGULATOR HEXR-RELATED"/>
    <property type="match status" value="1"/>
</dbReference>
<dbReference type="SUPFAM" id="SSF46689">
    <property type="entry name" value="Homeodomain-like"/>
    <property type="match status" value="1"/>
</dbReference>
<evidence type="ECO:0000313" key="7">
    <source>
        <dbReference type="Proteomes" id="UP000030023"/>
    </source>
</evidence>
<evidence type="ECO:0000313" key="6">
    <source>
        <dbReference type="EMBL" id="KGO22234.1"/>
    </source>
</evidence>
<feature type="domain" description="SIS" evidence="5">
    <location>
        <begin position="125"/>
        <end position="226"/>
    </location>
</feature>
<evidence type="ECO:0000256" key="3">
    <source>
        <dbReference type="ARBA" id="ARBA00023163"/>
    </source>
</evidence>
<dbReference type="PROSITE" id="PS51071">
    <property type="entry name" value="HTH_RPIR"/>
    <property type="match status" value="1"/>
</dbReference>
<keyword evidence="1" id="KW-0805">Transcription regulation</keyword>
<feature type="domain" description="HTH rpiR-type" evidence="4">
    <location>
        <begin position="1"/>
        <end position="76"/>
    </location>
</feature>
<dbReference type="Gene3D" id="1.10.10.10">
    <property type="entry name" value="Winged helix-like DNA-binding domain superfamily/Winged helix DNA-binding domain"/>
    <property type="match status" value="1"/>
</dbReference>
<dbReference type="PROSITE" id="PS51464">
    <property type="entry name" value="SIS"/>
    <property type="match status" value="1"/>
</dbReference>
<evidence type="ECO:0000259" key="4">
    <source>
        <dbReference type="PROSITE" id="PS51071"/>
    </source>
</evidence>
<dbReference type="SUPFAM" id="SSF53697">
    <property type="entry name" value="SIS domain"/>
    <property type="match status" value="1"/>
</dbReference>
<dbReference type="InterPro" id="IPR036388">
    <property type="entry name" value="WH-like_DNA-bd_sf"/>
</dbReference>
<protein>
    <submittedName>
        <fullName evidence="6">RpiR family transcriptional regulator</fullName>
    </submittedName>
</protein>
<name>A0ABR4XNS3_9LACO</name>
<dbReference type="EMBL" id="AXCV01000580">
    <property type="protein sequence ID" value="KGO22234.1"/>
    <property type="molecule type" value="Genomic_DNA"/>
</dbReference>
<sequence>MLLIDKLRSKENLTTTEKKIVNYILDNLDEIPAMSVEQLAKKSFSSHSAIVRLSKKLGFAGYKEFRLELSKTIQARIFQPEDVDANFPFKREDDSMMIAKKLADLSVSTIKRSYAQLNKEQLDKAGRMLWSAERIFLFGQGDSQIRARSFQNKLVKIDKFAMIGEEYADEDWVAVNLSPKDCAVFISYGGKSKQSQKIIKFFSQKKVPTLLISGNINSPMIDFADL</sequence>
<keyword evidence="7" id="KW-1185">Reference proteome</keyword>
<evidence type="ECO:0000256" key="2">
    <source>
        <dbReference type="ARBA" id="ARBA00023125"/>
    </source>
</evidence>
<dbReference type="Pfam" id="PF01380">
    <property type="entry name" value="SIS"/>
    <property type="match status" value="1"/>
</dbReference>
<dbReference type="Gene3D" id="3.40.50.10490">
    <property type="entry name" value="Glucose-6-phosphate isomerase like protein, domain 1"/>
    <property type="match status" value="1"/>
</dbReference>
<proteinExistence type="predicted"/>
<accession>A0ABR4XNS3</accession>
<keyword evidence="2" id="KW-0238">DNA-binding</keyword>
<dbReference type="InterPro" id="IPR046348">
    <property type="entry name" value="SIS_dom_sf"/>
</dbReference>
<dbReference type="InterPro" id="IPR047640">
    <property type="entry name" value="RpiR-like"/>
</dbReference>
<organism evidence="6 7">
    <name type="scientific">Oenococcus alcoholitolerans</name>
    <dbReference type="NCBI Taxonomy" id="931074"/>
    <lineage>
        <taxon>Bacteria</taxon>
        <taxon>Bacillati</taxon>
        <taxon>Bacillota</taxon>
        <taxon>Bacilli</taxon>
        <taxon>Lactobacillales</taxon>
        <taxon>Lactobacillaceae</taxon>
        <taxon>Oenococcus</taxon>
    </lineage>
</organism>
<reference evidence="6 7" key="1">
    <citation type="journal article" date="2014" name="Antonie Van Leeuwenhoek">
        <title>Oenococcus alcoholitolerans sp. nov., a lactic acid bacteria isolated from cachaca and ethanol fermentation processes.</title>
        <authorList>
            <person name="Badotti F."/>
            <person name="Moreira A.P."/>
            <person name="Tonon L.A."/>
            <person name="de Lucena B.T."/>
            <person name="Gomes Fde C."/>
            <person name="Kruger R."/>
            <person name="Thompson C.C."/>
            <person name="de Morais M.A.Jr."/>
            <person name="Rosa C.A."/>
            <person name="Thompson F.L."/>
        </authorList>
    </citation>
    <scope>NUCLEOTIDE SEQUENCE [LARGE SCALE GENOMIC DNA]</scope>
    <source>
        <strain evidence="6 7">UFRJ-M7.2.18</strain>
    </source>
</reference>
<dbReference type="PANTHER" id="PTHR30514">
    <property type="entry name" value="GLUCOKINASE"/>
    <property type="match status" value="1"/>
</dbReference>
<dbReference type="InterPro" id="IPR000281">
    <property type="entry name" value="HTH_RpiR"/>
</dbReference>
<comment type="caution">
    <text evidence="6">The sequence shown here is derived from an EMBL/GenBank/DDBJ whole genome shotgun (WGS) entry which is preliminary data.</text>
</comment>
<feature type="non-terminal residue" evidence="6">
    <location>
        <position position="226"/>
    </location>
</feature>
<gene>
    <name evidence="6" type="ORF">Q757_09480</name>
</gene>